<dbReference type="Proteomes" id="UP001501337">
    <property type="component" value="Unassembled WGS sequence"/>
</dbReference>
<sequence length="270" mass="28659">MTRNVLPEGVAASHALKGKPVSRSLMTRWCLPILATAVLAAPAQADILGLSLGASTWYTGITGDISSGGGDFQLEDELGFDDSFNFSGFAMFENPIPLIPNVRVQYSAVDQDGNGTVSAKVFDGVAISGRTSNNLQLNQADAIVFWELLDTVVHIDFGLQAKFVDGKISIREKTGAFNRVEEEFKAVIPMLYGGAGLNLPLTGLSAYASVAGIGYSGNSIVDANLALNYEVSMVDVTLGWRELQIKLEDVDDVDADMTLGGPFLGVGLSF</sequence>
<organism evidence="1 2">
    <name type="scientific">Allohahella marinimesophila</name>
    <dbReference type="NCBI Taxonomy" id="1054972"/>
    <lineage>
        <taxon>Bacteria</taxon>
        <taxon>Pseudomonadati</taxon>
        <taxon>Pseudomonadota</taxon>
        <taxon>Gammaproteobacteria</taxon>
        <taxon>Oceanospirillales</taxon>
        <taxon>Hahellaceae</taxon>
        <taxon>Allohahella</taxon>
    </lineage>
</organism>
<keyword evidence="2" id="KW-1185">Reference proteome</keyword>
<name>A0ABP7NPV9_9GAMM</name>
<gene>
    <name evidence="1" type="ORF">GCM10022278_08050</name>
</gene>
<proteinExistence type="predicted"/>
<dbReference type="NCBIfam" id="TIGR04219">
    <property type="entry name" value="OMP_w_GlyGly"/>
    <property type="match status" value="1"/>
</dbReference>
<comment type="caution">
    <text evidence="1">The sequence shown here is derived from an EMBL/GenBank/DDBJ whole genome shotgun (WGS) entry which is preliminary data.</text>
</comment>
<accession>A0ABP7NPV9</accession>
<dbReference type="EMBL" id="BAABBO010000001">
    <property type="protein sequence ID" value="GAA3951275.1"/>
    <property type="molecule type" value="Genomic_DNA"/>
</dbReference>
<dbReference type="RefSeq" id="WP_344803507.1">
    <property type="nucleotide sequence ID" value="NZ_BAABBO010000001.1"/>
</dbReference>
<evidence type="ECO:0000313" key="2">
    <source>
        <dbReference type="Proteomes" id="UP001501337"/>
    </source>
</evidence>
<protein>
    <recommendedName>
        <fullName evidence="3">Outer membrane protein</fullName>
    </recommendedName>
</protein>
<reference evidence="2" key="1">
    <citation type="journal article" date="2019" name="Int. J. Syst. Evol. Microbiol.">
        <title>The Global Catalogue of Microorganisms (GCM) 10K type strain sequencing project: providing services to taxonomists for standard genome sequencing and annotation.</title>
        <authorList>
            <consortium name="The Broad Institute Genomics Platform"/>
            <consortium name="The Broad Institute Genome Sequencing Center for Infectious Disease"/>
            <person name="Wu L."/>
            <person name="Ma J."/>
        </authorList>
    </citation>
    <scope>NUCLEOTIDE SEQUENCE [LARGE SCALE GENOMIC DNA]</scope>
    <source>
        <strain evidence="2">JCM 17555</strain>
    </source>
</reference>
<evidence type="ECO:0000313" key="1">
    <source>
        <dbReference type="EMBL" id="GAA3951275.1"/>
    </source>
</evidence>
<evidence type="ECO:0008006" key="3">
    <source>
        <dbReference type="Google" id="ProtNLM"/>
    </source>
</evidence>
<dbReference type="InterPro" id="IPR026387">
    <property type="entry name" value="OMP_w_GlyGly"/>
</dbReference>